<dbReference type="EMBL" id="BNAQ01000002">
    <property type="protein sequence ID" value="GHH13682.1"/>
    <property type="molecule type" value="Genomic_DNA"/>
</dbReference>
<dbReference type="InterPro" id="IPR009956">
    <property type="entry name" value="Post-segregation_anti-tox_CcdA"/>
</dbReference>
<comment type="caution">
    <text evidence="2">The sequence shown here is derived from an EMBL/GenBank/DDBJ whole genome shotgun (WGS) entry which is preliminary data.</text>
</comment>
<keyword evidence="3" id="KW-1185">Reference proteome</keyword>
<dbReference type="Pfam" id="PF07362">
    <property type="entry name" value="CcdA"/>
    <property type="match status" value="1"/>
</dbReference>
<evidence type="ECO:0008006" key="4">
    <source>
        <dbReference type="Google" id="ProtNLM"/>
    </source>
</evidence>
<reference evidence="3" key="1">
    <citation type="journal article" date="2019" name="Int. J. Syst. Evol. Microbiol.">
        <title>The Global Catalogue of Microorganisms (GCM) 10K type strain sequencing project: providing services to taxonomists for standard genome sequencing and annotation.</title>
        <authorList>
            <consortium name="The Broad Institute Genomics Platform"/>
            <consortium name="The Broad Institute Genome Sequencing Center for Infectious Disease"/>
            <person name="Wu L."/>
            <person name="Ma J."/>
        </authorList>
    </citation>
    <scope>NUCLEOTIDE SEQUENCE [LARGE SCALE GENOMIC DNA]</scope>
    <source>
        <strain evidence="3">CGMCC 1.8957</strain>
    </source>
</reference>
<accession>A0ABQ3LEZ7</accession>
<gene>
    <name evidence="2" type="ORF">GCM10008023_14450</name>
</gene>
<dbReference type="Proteomes" id="UP000652430">
    <property type="component" value="Unassembled WGS sequence"/>
</dbReference>
<evidence type="ECO:0000313" key="3">
    <source>
        <dbReference type="Proteomes" id="UP000652430"/>
    </source>
</evidence>
<keyword evidence="1" id="KW-1277">Toxin-antitoxin system</keyword>
<name>A0ABQ3LEZ7_9SPHN</name>
<evidence type="ECO:0000313" key="2">
    <source>
        <dbReference type="EMBL" id="GHH13682.1"/>
    </source>
</evidence>
<evidence type="ECO:0000256" key="1">
    <source>
        <dbReference type="ARBA" id="ARBA00022649"/>
    </source>
</evidence>
<sequence>MTRVREDRAAFRRPTNLSLDEQLVADAKALGINVSRACEVGLDAEIRAERNRRWKEENLEATAAWAEYVETYGLPLERYRQF</sequence>
<organism evidence="2 3">
    <name type="scientific">Sphingomonas glacialis</name>
    <dbReference type="NCBI Taxonomy" id="658225"/>
    <lineage>
        <taxon>Bacteria</taxon>
        <taxon>Pseudomonadati</taxon>
        <taxon>Pseudomonadota</taxon>
        <taxon>Alphaproteobacteria</taxon>
        <taxon>Sphingomonadales</taxon>
        <taxon>Sphingomonadaceae</taxon>
        <taxon>Sphingomonas</taxon>
    </lineage>
</organism>
<proteinExistence type="predicted"/>
<protein>
    <recommendedName>
        <fullName evidence="4">Post-segregation antitoxin CcdA</fullName>
    </recommendedName>
</protein>